<feature type="domain" description="Lipoxygenase" evidence="6">
    <location>
        <begin position="116"/>
        <end position="627"/>
    </location>
</feature>
<evidence type="ECO:0000313" key="7">
    <source>
        <dbReference type="EMBL" id="KAK5117547.1"/>
    </source>
</evidence>
<evidence type="ECO:0000256" key="5">
    <source>
        <dbReference type="SAM" id="SignalP"/>
    </source>
</evidence>
<evidence type="ECO:0000256" key="3">
    <source>
        <dbReference type="ARBA" id="ARBA00022964"/>
    </source>
</evidence>
<keyword evidence="2" id="KW-0479">Metal-binding</keyword>
<evidence type="ECO:0000259" key="6">
    <source>
        <dbReference type="PROSITE" id="PS51393"/>
    </source>
</evidence>
<accession>A0AAN7TN54</accession>
<dbReference type="EMBL" id="JAVRRL010000004">
    <property type="protein sequence ID" value="KAK5117547.1"/>
    <property type="molecule type" value="Genomic_DNA"/>
</dbReference>
<keyword evidence="4" id="KW-0560">Oxidoreductase</keyword>
<evidence type="ECO:0000256" key="1">
    <source>
        <dbReference type="ARBA" id="ARBA00021175"/>
    </source>
</evidence>
<gene>
    <name evidence="7" type="ORF">LTR62_004969</name>
</gene>
<sequence>MLGHTFSILACSTSLLVFNHVVAVAVPRQVSATLADSIVVRAQNIVNPLSPQQPGAAPNLDITGSYYISQNSPNPLIRSTGVLAKALTFLYGPPVAGGPAYPTGVLGLLKVVADLASIQLDLTPESAQTVLDDGNAVLGVGKYDELQTLEDYTKLYDGEWTTTLPKGPDSGVLTNYTDDLLFSMERLSNSPYQVRRLNPSSDSLNFQIADAVAENITGSTLQQLFSAGRLFYADYRDQANLTPNIGKYSAACDAYFYINSNSGQFLPLAIRTNVGANLIYTPADSANDWLLAKMMYNVNDFWFAQWNHLASTHEVVQITYEAAIRTISEEHPVQALLNRLMFEVFAIQPLAQTVLFDPGAAVDLVFSYSGSSAATYTTRYYQSVGSGRFRSNYFATNLQSRGLINSAYGPALKHFPFYEDASAIHDAISTFMTAFIGSYYSSDAVVAADGELQAWANEANGPAKAIDFPSVITSRAALVNILTHMAHLASTSHHTINTNELLSISSTLPFHPPALYKPLPTAKGVTDVVDYLPPLPQILAQFTIGALFARPDFVGTNRSLLHMFDGQTFLSKTNAQTRAANGAFMSAMQGFSFQVSSRTFDADGLSQGMPFVWQALDPNVMPYSITT</sequence>
<protein>
    <recommendedName>
        <fullName evidence="1">Manganese lipoxygenase</fullName>
    </recommendedName>
</protein>
<keyword evidence="5" id="KW-0732">Signal</keyword>
<comment type="caution">
    <text evidence="7">The sequence shown here is derived from an EMBL/GenBank/DDBJ whole genome shotgun (WGS) entry which is preliminary data.</text>
</comment>
<dbReference type="GO" id="GO:0034440">
    <property type="term" value="P:lipid oxidation"/>
    <property type="evidence" value="ECO:0007669"/>
    <property type="project" value="InterPro"/>
</dbReference>
<feature type="signal peptide" evidence="5">
    <location>
        <begin position="1"/>
        <end position="23"/>
    </location>
</feature>
<proteinExistence type="predicted"/>
<evidence type="ECO:0000256" key="4">
    <source>
        <dbReference type="ARBA" id="ARBA00023002"/>
    </source>
</evidence>
<dbReference type="InterPro" id="IPR000907">
    <property type="entry name" value="LipOase"/>
</dbReference>
<dbReference type="Gene3D" id="1.20.245.10">
    <property type="entry name" value="Lipoxygenase-1, Domain 5"/>
    <property type="match status" value="1"/>
</dbReference>
<feature type="chain" id="PRO_5043042717" description="Manganese lipoxygenase" evidence="5">
    <location>
        <begin position="24"/>
        <end position="627"/>
    </location>
</feature>
<dbReference type="Gene3D" id="3.10.450.60">
    <property type="match status" value="1"/>
</dbReference>
<dbReference type="GO" id="GO:0046872">
    <property type="term" value="F:metal ion binding"/>
    <property type="evidence" value="ECO:0007669"/>
    <property type="project" value="UniProtKB-KW"/>
</dbReference>
<dbReference type="Pfam" id="PF00305">
    <property type="entry name" value="Lipoxygenase"/>
    <property type="match status" value="1"/>
</dbReference>
<dbReference type="SUPFAM" id="SSF48484">
    <property type="entry name" value="Lipoxigenase"/>
    <property type="match status" value="1"/>
</dbReference>
<organism evidence="7 8">
    <name type="scientific">Meristemomyces frigidus</name>
    <dbReference type="NCBI Taxonomy" id="1508187"/>
    <lineage>
        <taxon>Eukaryota</taxon>
        <taxon>Fungi</taxon>
        <taxon>Dikarya</taxon>
        <taxon>Ascomycota</taxon>
        <taxon>Pezizomycotina</taxon>
        <taxon>Dothideomycetes</taxon>
        <taxon>Dothideomycetidae</taxon>
        <taxon>Mycosphaerellales</taxon>
        <taxon>Teratosphaeriaceae</taxon>
        <taxon>Meristemomyces</taxon>
    </lineage>
</organism>
<dbReference type="GO" id="GO:0043651">
    <property type="term" value="P:linoleic acid metabolic process"/>
    <property type="evidence" value="ECO:0007669"/>
    <property type="project" value="UniProtKB-ARBA"/>
</dbReference>
<dbReference type="GO" id="GO:0050584">
    <property type="term" value="F:linoleate 11-lipoxygenase activity"/>
    <property type="evidence" value="ECO:0007669"/>
    <property type="project" value="UniProtKB-ARBA"/>
</dbReference>
<dbReference type="AlphaFoldDB" id="A0AAN7TN54"/>
<dbReference type="Proteomes" id="UP001310890">
    <property type="component" value="Unassembled WGS sequence"/>
</dbReference>
<name>A0AAN7TN54_9PEZI</name>
<dbReference type="InterPro" id="IPR036226">
    <property type="entry name" value="LipOase_C_sf"/>
</dbReference>
<reference evidence="7" key="1">
    <citation type="submission" date="2023-08" db="EMBL/GenBank/DDBJ databases">
        <title>Black Yeasts Isolated from many extreme environments.</title>
        <authorList>
            <person name="Coleine C."/>
            <person name="Stajich J.E."/>
            <person name="Selbmann L."/>
        </authorList>
    </citation>
    <scope>NUCLEOTIDE SEQUENCE</scope>
    <source>
        <strain evidence="7">CCFEE 5401</strain>
    </source>
</reference>
<dbReference type="PROSITE" id="PS51393">
    <property type="entry name" value="LIPOXYGENASE_3"/>
    <property type="match status" value="1"/>
</dbReference>
<evidence type="ECO:0000313" key="8">
    <source>
        <dbReference type="Proteomes" id="UP001310890"/>
    </source>
</evidence>
<dbReference type="InterPro" id="IPR013819">
    <property type="entry name" value="LipOase_C"/>
</dbReference>
<dbReference type="PANTHER" id="PTHR11771">
    <property type="entry name" value="LIPOXYGENASE"/>
    <property type="match status" value="1"/>
</dbReference>
<keyword evidence="3" id="KW-0223">Dioxygenase</keyword>
<evidence type="ECO:0000256" key="2">
    <source>
        <dbReference type="ARBA" id="ARBA00022723"/>
    </source>
</evidence>